<protein>
    <submittedName>
        <fullName evidence="8">Beta-galactosidase</fullName>
    </submittedName>
</protein>
<keyword evidence="9" id="KW-1185">Reference proteome</keyword>
<evidence type="ECO:0000256" key="3">
    <source>
        <dbReference type="ARBA" id="ARBA00023295"/>
    </source>
</evidence>
<dbReference type="InterPro" id="IPR036156">
    <property type="entry name" value="Beta-gal/glucu_dom_sf"/>
</dbReference>
<comment type="caution">
    <text evidence="8">The sequence shown here is derived from an EMBL/GenBank/DDBJ whole genome shotgun (WGS) entry which is preliminary data.</text>
</comment>
<dbReference type="SUPFAM" id="SSF49785">
    <property type="entry name" value="Galactose-binding domain-like"/>
    <property type="match status" value="1"/>
</dbReference>
<keyword evidence="4" id="KW-1133">Transmembrane helix</keyword>
<dbReference type="InterPro" id="IPR006102">
    <property type="entry name" value="Ig-like_GH2"/>
</dbReference>
<dbReference type="Pfam" id="PF02836">
    <property type="entry name" value="Glyco_hydro_2_C"/>
    <property type="match status" value="1"/>
</dbReference>
<dbReference type="InterPro" id="IPR006104">
    <property type="entry name" value="Glyco_hydro_2_N"/>
</dbReference>
<dbReference type="Gene3D" id="2.60.40.10">
    <property type="entry name" value="Immunoglobulins"/>
    <property type="match status" value="1"/>
</dbReference>
<dbReference type="Gene3D" id="2.60.120.260">
    <property type="entry name" value="Galactose-binding domain-like"/>
    <property type="match status" value="1"/>
</dbReference>
<organism evidence="8 9">
    <name type="scientific">Zeaxanthinibacter enoshimensis</name>
    <dbReference type="NCBI Taxonomy" id="392009"/>
    <lineage>
        <taxon>Bacteria</taxon>
        <taxon>Pseudomonadati</taxon>
        <taxon>Bacteroidota</taxon>
        <taxon>Flavobacteriia</taxon>
        <taxon>Flavobacteriales</taxon>
        <taxon>Flavobacteriaceae</taxon>
        <taxon>Zeaxanthinibacter</taxon>
    </lineage>
</organism>
<reference evidence="8 9" key="1">
    <citation type="submission" date="2019-03" db="EMBL/GenBank/DDBJ databases">
        <title>Genomic Encyclopedia of Archaeal and Bacterial Type Strains, Phase II (KMG-II): from individual species to whole genera.</title>
        <authorList>
            <person name="Goeker M."/>
        </authorList>
    </citation>
    <scope>NUCLEOTIDE SEQUENCE [LARGE SCALE GENOMIC DNA]</scope>
    <source>
        <strain evidence="8 9">DSM 18435</strain>
    </source>
</reference>
<evidence type="ECO:0000259" key="5">
    <source>
        <dbReference type="Pfam" id="PF00703"/>
    </source>
</evidence>
<evidence type="ECO:0000256" key="1">
    <source>
        <dbReference type="ARBA" id="ARBA00007401"/>
    </source>
</evidence>
<evidence type="ECO:0000259" key="6">
    <source>
        <dbReference type="Pfam" id="PF02836"/>
    </source>
</evidence>
<dbReference type="GO" id="GO:0005975">
    <property type="term" value="P:carbohydrate metabolic process"/>
    <property type="evidence" value="ECO:0007669"/>
    <property type="project" value="InterPro"/>
</dbReference>
<evidence type="ECO:0000256" key="2">
    <source>
        <dbReference type="ARBA" id="ARBA00022801"/>
    </source>
</evidence>
<dbReference type="Proteomes" id="UP000295468">
    <property type="component" value="Unassembled WGS sequence"/>
</dbReference>
<keyword evidence="4" id="KW-0472">Membrane</keyword>
<feature type="domain" description="Glycoside hydrolase family 2 catalytic" evidence="6">
    <location>
        <begin position="315"/>
        <end position="620"/>
    </location>
</feature>
<name>A0A4R6TP20_9FLAO</name>
<dbReference type="Gene3D" id="3.20.20.80">
    <property type="entry name" value="Glycosidases"/>
    <property type="match status" value="1"/>
</dbReference>
<accession>A0A4R6TP20</accession>
<evidence type="ECO:0000313" key="9">
    <source>
        <dbReference type="Proteomes" id="UP000295468"/>
    </source>
</evidence>
<dbReference type="InterPro" id="IPR017853">
    <property type="entry name" value="GH"/>
</dbReference>
<dbReference type="SUPFAM" id="SSF51445">
    <property type="entry name" value="(Trans)glycosidases"/>
    <property type="match status" value="1"/>
</dbReference>
<dbReference type="Gene3D" id="2.60.120.430">
    <property type="entry name" value="Galactose-binding lectin"/>
    <property type="match status" value="1"/>
</dbReference>
<evidence type="ECO:0000313" key="8">
    <source>
        <dbReference type="EMBL" id="TDQ31101.1"/>
    </source>
</evidence>
<dbReference type="PRINTS" id="PR00132">
    <property type="entry name" value="GLHYDRLASE2"/>
</dbReference>
<dbReference type="OrthoDB" id="9801077at2"/>
<feature type="transmembrane region" description="Helical" evidence="4">
    <location>
        <begin position="21"/>
        <end position="38"/>
    </location>
</feature>
<dbReference type="EMBL" id="SNYI01000002">
    <property type="protein sequence ID" value="TDQ31101.1"/>
    <property type="molecule type" value="Genomic_DNA"/>
</dbReference>
<sequence length="873" mass="99762">MLFRQSCSSDFSGDQEIFLSYCFYPILLFLFLATQYSAMKPAILLCLLGLVCHPVKAQIHLDNWMFYKASDSLSVSEVTLPHTWNIEDAFDDVPGYFRGQGVYETTINIHELAAHRYLHFKGANQLTRVYINDSLAGQHRGGYTAFDIPISEFLREGKNQIKVLVDNSHMESIPPLDADFTFYGGLYRKVYLMEENEISFNRNYGADDILLKASPGNEQGGILNLDMRIRSQEDTEVILIRKITDQEGLRVDSDSLKLPVKAGITAKNLSLKLPEVHVWSPSDPYLYNVELKLLDKNGTFMDRFEHKVGFRTVAATTEGFIINQDTLKLIGVNRHQDLEGFGNAVPVEEQLKDLMMIKEMGGNFLRLAHYPQHQEIYEMADSLGLVLWSEIPVVNKVPTGAEYRPYAETVLQMQKEHIAQSINHPSLVFIGYMNEIYLRMVFDKHSPEQETEIKNKTLELARELENLTRTMAPDHLTAMAIHGHQVYNETGISSLPMVLGWNLYYGWYVGAIEDLGPFLDEEFAKYPDRPLILSEYGVGSDSRLHTEYPEKYDFTEEYQLKYHQGYVEQVKERPYVIGMAAWNFSDFGSEFRGDTKPHINQKGLVSYDRSPKNTYWWYKAILREEKPLVHIWKDLPIHVGSTPDRSIKVITNRPVRLDLNGENIGVFEPHNGMIQTQVTLQPGSNKIKAYINKIVDSVQLYWQTPGLNKKGGKLELNFGASTYFTDRERSVWIPINKENEFFKVNEDVRNFRTSSNIRGTDEDPLYQTAMGHLSHLMIPLENGTYKVDLYLASFQKNKSIAYELGKEETGSVLKATHASQVRINNAVLDLGNTPPLQARRLTTEVEVSDGNIVISTDKGEYFGLNALRISRVK</sequence>
<keyword evidence="3" id="KW-0326">Glycosidase</keyword>
<dbReference type="InterPro" id="IPR051913">
    <property type="entry name" value="GH2_Domain-Containing"/>
</dbReference>
<dbReference type="PANTHER" id="PTHR42732">
    <property type="entry name" value="BETA-GALACTOSIDASE"/>
    <property type="match status" value="1"/>
</dbReference>
<feature type="domain" description="Glycoside hydrolase family 2 immunoglobulin-like beta-sandwich" evidence="5">
    <location>
        <begin position="219"/>
        <end position="311"/>
    </location>
</feature>
<keyword evidence="4" id="KW-0812">Transmembrane</keyword>
<dbReference type="InterPro" id="IPR006103">
    <property type="entry name" value="Glyco_hydro_2_cat"/>
</dbReference>
<dbReference type="SUPFAM" id="SSF49303">
    <property type="entry name" value="beta-Galactosidase/glucuronidase domain"/>
    <property type="match status" value="1"/>
</dbReference>
<dbReference type="GO" id="GO:0004553">
    <property type="term" value="F:hydrolase activity, hydrolyzing O-glycosyl compounds"/>
    <property type="evidence" value="ECO:0007669"/>
    <property type="project" value="InterPro"/>
</dbReference>
<dbReference type="AlphaFoldDB" id="A0A4R6TP20"/>
<keyword evidence="2" id="KW-0378">Hydrolase</keyword>
<dbReference type="Pfam" id="PF02837">
    <property type="entry name" value="Glyco_hydro_2_N"/>
    <property type="match status" value="1"/>
</dbReference>
<dbReference type="InterPro" id="IPR006101">
    <property type="entry name" value="Glyco_hydro_2"/>
</dbReference>
<evidence type="ECO:0000259" key="7">
    <source>
        <dbReference type="Pfam" id="PF02837"/>
    </source>
</evidence>
<feature type="domain" description="Glycosyl hydrolases family 2 sugar binding" evidence="7">
    <location>
        <begin position="92"/>
        <end position="194"/>
    </location>
</feature>
<dbReference type="Pfam" id="PF00703">
    <property type="entry name" value="Glyco_hydro_2"/>
    <property type="match status" value="1"/>
</dbReference>
<gene>
    <name evidence="8" type="ORF">CLV82_1803</name>
</gene>
<evidence type="ECO:0000256" key="4">
    <source>
        <dbReference type="SAM" id="Phobius"/>
    </source>
</evidence>
<proteinExistence type="inferred from homology"/>
<dbReference type="InterPro" id="IPR008979">
    <property type="entry name" value="Galactose-bd-like_sf"/>
</dbReference>
<comment type="similarity">
    <text evidence="1">Belongs to the glycosyl hydrolase 2 family.</text>
</comment>
<dbReference type="InterPro" id="IPR013783">
    <property type="entry name" value="Ig-like_fold"/>
</dbReference>
<dbReference type="PANTHER" id="PTHR42732:SF1">
    <property type="entry name" value="BETA-MANNOSIDASE"/>
    <property type="match status" value="1"/>
</dbReference>